<name>A0A2A2AKW3_9BURK</name>
<comment type="caution">
    <text evidence="1">The sequence shown here is derived from an EMBL/GenBank/DDBJ whole genome shotgun (WGS) entry which is preliminary data.</text>
</comment>
<sequence length="210" mass="23161">MPKAIEFMSEHLPAVTVRDVQRFANSIEIRDAKAFAAQLQAFFQERLAAAKLSMPNPAVDAASSQPFVSKAAALRADTRWMPSETDIQRGRAMLLQAFKQPHNLSPADFAQLADKSRQQIYKDIAARKLLALKVGPQRQRLPDWQLDPVKQQLTQAALEQLPGIDHWSLYRALSEPLEGLGGRSPVAAVTPETLQSVLEAVCNALGVQAR</sequence>
<dbReference type="AlphaFoldDB" id="A0A2A2AKW3"/>
<evidence type="ECO:0000313" key="1">
    <source>
        <dbReference type="EMBL" id="PAT38352.1"/>
    </source>
</evidence>
<evidence type="ECO:0000313" key="2">
    <source>
        <dbReference type="Proteomes" id="UP000218054"/>
    </source>
</evidence>
<keyword evidence="2" id="KW-1185">Reference proteome</keyword>
<dbReference type="Proteomes" id="UP000218054">
    <property type="component" value="Unassembled WGS sequence"/>
</dbReference>
<proteinExistence type="predicted"/>
<dbReference type="RefSeq" id="WP_095538633.1">
    <property type="nucleotide sequence ID" value="NZ_NSJB01000001.1"/>
</dbReference>
<reference evidence="1 2" key="1">
    <citation type="submission" date="2017-08" db="EMBL/GenBank/DDBJ databases">
        <title>WGS of Clinical strains of the CDC Group NO-1 linked to zoonotic infections in humans.</title>
        <authorList>
            <person name="Bernier A.-M."/>
            <person name="Bernard K."/>
        </authorList>
    </citation>
    <scope>NUCLEOTIDE SEQUENCE [LARGE SCALE GENOMIC DNA]</scope>
    <source>
        <strain evidence="1 2">NML00-0135</strain>
    </source>
</reference>
<organism evidence="1 2">
    <name type="scientific">Vandammella animalimorsus</name>
    <dbReference type="NCBI Taxonomy" id="2029117"/>
    <lineage>
        <taxon>Bacteria</taxon>
        <taxon>Pseudomonadati</taxon>
        <taxon>Pseudomonadota</taxon>
        <taxon>Betaproteobacteria</taxon>
        <taxon>Burkholderiales</taxon>
        <taxon>Comamonadaceae</taxon>
        <taxon>Vandammella</taxon>
    </lineage>
</organism>
<accession>A0A2A2AKW3</accession>
<dbReference type="EMBL" id="NSJB01000001">
    <property type="protein sequence ID" value="PAT38352.1"/>
    <property type="molecule type" value="Genomic_DNA"/>
</dbReference>
<protein>
    <submittedName>
        <fullName evidence="1">Integrase</fullName>
    </submittedName>
</protein>
<gene>
    <name evidence="1" type="ORF">CK625_02350</name>
</gene>